<reference evidence="1 2" key="1">
    <citation type="submission" date="2021-06" db="EMBL/GenBank/DDBJ databases">
        <title>Caerostris darwini draft genome.</title>
        <authorList>
            <person name="Kono N."/>
            <person name="Arakawa K."/>
        </authorList>
    </citation>
    <scope>NUCLEOTIDE SEQUENCE [LARGE SCALE GENOMIC DNA]</scope>
</reference>
<evidence type="ECO:0000313" key="1">
    <source>
        <dbReference type="EMBL" id="GIY60359.1"/>
    </source>
</evidence>
<protein>
    <submittedName>
        <fullName evidence="1">Uncharacterized protein</fullName>
    </submittedName>
</protein>
<dbReference type="EMBL" id="BPLQ01011786">
    <property type="protein sequence ID" value="GIY60359.1"/>
    <property type="molecule type" value="Genomic_DNA"/>
</dbReference>
<keyword evidence="2" id="KW-1185">Reference proteome</keyword>
<evidence type="ECO:0000313" key="2">
    <source>
        <dbReference type="Proteomes" id="UP001054837"/>
    </source>
</evidence>
<sequence length="113" mass="13093">MQEKKILKSIANLKTPYSHNKAYAFRLAKREKKAHQIYPFCGPCFSIMEEALAEEEFCRSLQSVRERKREKRSLRIKPFSPGPERKFKSVISGETQVCSEMRRRNALTAAAAQ</sequence>
<proteinExistence type="predicted"/>
<organism evidence="1 2">
    <name type="scientific">Caerostris darwini</name>
    <dbReference type="NCBI Taxonomy" id="1538125"/>
    <lineage>
        <taxon>Eukaryota</taxon>
        <taxon>Metazoa</taxon>
        <taxon>Ecdysozoa</taxon>
        <taxon>Arthropoda</taxon>
        <taxon>Chelicerata</taxon>
        <taxon>Arachnida</taxon>
        <taxon>Araneae</taxon>
        <taxon>Araneomorphae</taxon>
        <taxon>Entelegynae</taxon>
        <taxon>Araneoidea</taxon>
        <taxon>Araneidae</taxon>
        <taxon>Caerostris</taxon>
    </lineage>
</organism>
<accession>A0AAV4URL4</accession>
<dbReference type="AlphaFoldDB" id="A0AAV4URL4"/>
<gene>
    <name evidence="1" type="ORF">CDAR_9771</name>
</gene>
<name>A0AAV4URL4_9ARAC</name>
<comment type="caution">
    <text evidence="1">The sequence shown here is derived from an EMBL/GenBank/DDBJ whole genome shotgun (WGS) entry which is preliminary data.</text>
</comment>
<dbReference type="Proteomes" id="UP001054837">
    <property type="component" value="Unassembled WGS sequence"/>
</dbReference>